<feature type="region of interest" description="Disordered" evidence="2">
    <location>
        <begin position="55"/>
        <end position="84"/>
    </location>
</feature>
<feature type="compositionally biased region" description="Basic and acidic residues" evidence="2">
    <location>
        <begin position="886"/>
        <end position="898"/>
    </location>
</feature>
<comment type="caution">
    <text evidence="5">The sequence shown here is derived from an EMBL/GenBank/DDBJ whole genome shotgun (WGS) entry which is preliminary data.</text>
</comment>
<sequence>MNSTAFPNQNAPQPGASPANPPKPKAIELNGSLLSTLSNTQDDEKALLTDKLPNDLVDKTTTNDAMTPDKPLTNSTNNNKNTINTRTAADDEAPVAKVLHFFATASPGSLAGVAVGFAAFTYLTMGRLGLVLIGAFGGVAGFISWEARNPELAKAVRGERGVDVLDRLLEAKDNRAEEKREESSDDEEPGMKNFDEFRPETREALGGLVDAVIRDYVKWWYNPIVPTDHSFPLACRKTLTSYLLSVSSHLGRKRPADAFLDLLTNSSSIIIVFMSELSSAFAELPPDSKMTATDAIYNYLASNPDCHLANLLNQRQQASKFKMVAEDLLAFLDRNSYNCDPARVFLREILANSVLEKTLHTCSQADWINGWIVYLLEAGEPDLNQAIDVGMQRAPEPSVAATNVFADLDGNVGNIGIAKPGRSSLEKERARRKEPLGHKKKLSKAEEEMDEAMQEMKRMNELIAAEDARRASMSAAREPNTTTIAEKRLSAAAVLSRTPSAHNDKPLPSATSTEGFSTKSDIAQTPVTPRSPMDSSSPESSPRRSDGTRFTSFDQIVPPGQVVDDESDEASKEASRKSPLTLHNATVTLHDDTTGESSRIRSKPNWDYWVQIEPSVTAYPGWMIVRRYADFETLHEILRRIANISGATAFTELHKDLPDWKLHTRESLRGELERYLRDACWYHSLAESEGMKRFLEKSKGHTHSESKQSFGWESMGKGMLDALTTAPKGAMEGGKSIVGGVTGVFGSFPGLGRKSTNQSVDLTNNSSRLSISTPPGQLSGMRSPVRSARDSMDSQRSSIVSLQPGKMPPMERRPSYQSQSESDADLRMSRSDRKESASASASALPSREHSRAPSLAQLRSPSAVSLDFTKLPPPPDQIADDYGSPEEGHGEMQEKMNDGVKGQQQGCKGSQQIPTPPPSVTESKRASLKPAKQYTSLSEPETRVAVELLFAVINEMYTLSSAWNIRRTLLTAAKSFLLRPGNPSLLTVQSLIQNSVIDANTSDAGIAHQLRKVRENMMPTEQELAAWPAELTTDEKEKLRIKARRLLIQSGLPAALMGVMGQAATGEALGRVFDCLQIEEVARGLLFGLILQVVRIVTH</sequence>
<organism evidence="5 6">
    <name type="scientific">Fusarium sarcochroum</name>
    <dbReference type="NCBI Taxonomy" id="1208366"/>
    <lineage>
        <taxon>Eukaryota</taxon>
        <taxon>Fungi</taxon>
        <taxon>Dikarya</taxon>
        <taxon>Ascomycota</taxon>
        <taxon>Pezizomycotina</taxon>
        <taxon>Sordariomycetes</taxon>
        <taxon>Hypocreomycetidae</taxon>
        <taxon>Hypocreales</taxon>
        <taxon>Nectriaceae</taxon>
        <taxon>Fusarium</taxon>
        <taxon>Fusarium lateritium species complex</taxon>
    </lineage>
</organism>
<dbReference type="Proteomes" id="UP000622797">
    <property type="component" value="Unassembled WGS sequence"/>
</dbReference>
<dbReference type="PANTHER" id="PTHR22775:SF47">
    <property type="entry name" value="MEIOTICALLY UP-REGULATED GENE 122 PROTEIN"/>
    <property type="match status" value="1"/>
</dbReference>
<feature type="compositionally biased region" description="Polar residues" evidence="2">
    <location>
        <begin position="1"/>
        <end position="12"/>
    </location>
</feature>
<accession>A0A8H4U0F8</accession>
<feature type="compositionally biased region" description="Low complexity" evidence="2">
    <location>
        <begin position="530"/>
        <end position="540"/>
    </location>
</feature>
<feature type="compositionally biased region" description="Basic and acidic residues" evidence="2">
    <location>
        <begin position="424"/>
        <end position="437"/>
    </location>
</feature>
<feature type="transmembrane region" description="Helical" evidence="3">
    <location>
        <begin position="128"/>
        <end position="145"/>
    </location>
</feature>
<dbReference type="InterPro" id="IPR001683">
    <property type="entry name" value="PX_dom"/>
</dbReference>
<feature type="region of interest" description="Disordered" evidence="2">
    <location>
        <begin position="419"/>
        <end position="448"/>
    </location>
</feature>
<keyword evidence="3" id="KW-0812">Transmembrane</keyword>
<protein>
    <recommendedName>
        <fullName evidence="4">PXA domain-containing protein</fullName>
    </recommendedName>
</protein>
<keyword evidence="3" id="KW-0472">Membrane</keyword>
<dbReference type="PROSITE" id="PS51207">
    <property type="entry name" value="PXA"/>
    <property type="match status" value="1"/>
</dbReference>
<feature type="transmembrane region" description="Helical" evidence="3">
    <location>
        <begin position="98"/>
        <end position="121"/>
    </location>
</feature>
<feature type="compositionally biased region" description="Basic and acidic residues" evidence="2">
    <location>
        <begin position="824"/>
        <end position="836"/>
    </location>
</feature>
<evidence type="ECO:0000313" key="6">
    <source>
        <dbReference type="Proteomes" id="UP000622797"/>
    </source>
</evidence>
<name>A0A8H4U0F8_9HYPO</name>
<feature type="compositionally biased region" description="Low complexity" evidence="2">
    <location>
        <begin position="73"/>
        <end position="84"/>
    </location>
</feature>
<keyword evidence="6" id="KW-1185">Reference proteome</keyword>
<feature type="region of interest" description="Disordered" evidence="2">
    <location>
        <begin position="1"/>
        <end position="27"/>
    </location>
</feature>
<feature type="compositionally biased region" description="Polar residues" evidence="2">
    <location>
        <begin position="754"/>
        <end position="776"/>
    </location>
</feature>
<dbReference type="FunFam" id="3.30.1520.10:FF:000065">
    <property type="entry name" value="PX domain protein (AFU_orthologue AFUA_2G07450)"/>
    <property type="match status" value="1"/>
</dbReference>
<dbReference type="InterPro" id="IPR013937">
    <property type="entry name" value="Sorting_nexin_C"/>
</dbReference>
<evidence type="ECO:0000259" key="4">
    <source>
        <dbReference type="PROSITE" id="PS51207"/>
    </source>
</evidence>
<feature type="domain" description="PXA" evidence="4">
    <location>
        <begin position="198"/>
        <end position="380"/>
    </location>
</feature>
<dbReference type="OrthoDB" id="41200at2759"/>
<evidence type="ECO:0000256" key="2">
    <source>
        <dbReference type="SAM" id="MobiDB-lite"/>
    </source>
</evidence>
<reference evidence="5" key="2">
    <citation type="submission" date="2020-05" db="EMBL/GenBank/DDBJ databases">
        <authorList>
            <person name="Kim H.-S."/>
            <person name="Proctor R.H."/>
            <person name="Brown D.W."/>
        </authorList>
    </citation>
    <scope>NUCLEOTIDE SEQUENCE</scope>
    <source>
        <strain evidence="5">NRRL 20472</strain>
    </source>
</reference>
<dbReference type="EMBL" id="JABEXW010000233">
    <property type="protein sequence ID" value="KAF4967500.1"/>
    <property type="molecule type" value="Genomic_DNA"/>
</dbReference>
<dbReference type="CDD" id="cd06093">
    <property type="entry name" value="PX_domain"/>
    <property type="match status" value="1"/>
</dbReference>
<dbReference type="SMART" id="SM00313">
    <property type="entry name" value="PXA"/>
    <property type="match status" value="1"/>
</dbReference>
<feature type="region of interest" description="Disordered" evidence="2">
    <location>
        <begin position="749"/>
        <end position="937"/>
    </location>
</feature>
<dbReference type="Pfam" id="PF00787">
    <property type="entry name" value="PX"/>
    <property type="match status" value="1"/>
</dbReference>
<comment type="similarity">
    <text evidence="1">Belongs to the sorting nexin family.</text>
</comment>
<dbReference type="Pfam" id="PF02194">
    <property type="entry name" value="PXA"/>
    <property type="match status" value="1"/>
</dbReference>
<feature type="region of interest" description="Disordered" evidence="2">
    <location>
        <begin position="496"/>
        <end position="600"/>
    </location>
</feature>
<evidence type="ECO:0000313" key="5">
    <source>
        <dbReference type="EMBL" id="KAF4967500.1"/>
    </source>
</evidence>
<dbReference type="Gene3D" id="3.30.1520.10">
    <property type="entry name" value="Phox-like domain"/>
    <property type="match status" value="1"/>
</dbReference>
<dbReference type="AlphaFoldDB" id="A0A8H4U0F8"/>
<proteinExistence type="inferred from homology"/>
<dbReference type="GO" id="GO:0035091">
    <property type="term" value="F:phosphatidylinositol binding"/>
    <property type="evidence" value="ECO:0007669"/>
    <property type="project" value="InterPro"/>
</dbReference>
<dbReference type="SUPFAM" id="SSF64268">
    <property type="entry name" value="PX domain"/>
    <property type="match status" value="1"/>
</dbReference>
<feature type="compositionally biased region" description="Polar residues" evidence="2">
    <location>
        <begin position="509"/>
        <end position="528"/>
    </location>
</feature>
<dbReference type="PANTHER" id="PTHR22775">
    <property type="entry name" value="SORTING NEXIN"/>
    <property type="match status" value="1"/>
</dbReference>
<dbReference type="InterPro" id="IPR036871">
    <property type="entry name" value="PX_dom_sf"/>
</dbReference>
<gene>
    <name evidence="5" type="ORF">FSARC_4964</name>
</gene>
<evidence type="ECO:0000256" key="1">
    <source>
        <dbReference type="ARBA" id="ARBA00010883"/>
    </source>
</evidence>
<evidence type="ECO:0000256" key="3">
    <source>
        <dbReference type="SAM" id="Phobius"/>
    </source>
</evidence>
<feature type="region of interest" description="Disordered" evidence="2">
    <location>
        <begin position="174"/>
        <end position="194"/>
    </location>
</feature>
<dbReference type="InterPro" id="IPR003114">
    <property type="entry name" value="Phox_assoc"/>
</dbReference>
<keyword evidence="3" id="KW-1133">Transmembrane helix</keyword>
<feature type="compositionally biased region" description="Low complexity" evidence="2">
    <location>
        <begin position="899"/>
        <end position="912"/>
    </location>
</feature>
<dbReference type="Pfam" id="PF08628">
    <property type="entry name" value="Nexin_C"/>
    <property type="match status" value="1"/>
</dbReference>
<reference evidence="5" key="1">
    <citation type="journal article" date="2020" name="BMC Genomics">
        <title>Correction to: Identification and distribution of gene clusters required for synthesis of sphingolipid metabolism inhibitors in diverse species of the filamentous fungus Fusarium.</title>
        <authorList>
            <person name="Kim H.S."/>
            <person name="Lohmar J.M."/>
            <person name="Busman M."/>
            <person name="Brown D.W."/>
            <person name="Naumann T.A."/>
            <person name="Divon H.H."/>
            <person name="Lysoe E."/>
            <person name="Uhlig S."/>
            <person name="Proctor R.H."/>
        </authorList>
    </citation>
    <scope>NUCLEOTIDE SEQUENCE</scope>
    <source>
        <strain evidence="5">NRRL 20472</strain>
    </source>
</reference>